<feature type="region of interest" description="Disordered" evidence="2">
    <location>
        <begin position="62"/>
        <end position="94"/>
    </location>
</feature>
<keyword evidence="4" id="KW-1185">Reference proteome</keyword>
<dbReference type="AlphaFoldDB" id="A0AAQ3QSN1"/>
<evidence type="ECO:0000313" key="4">
    <source>
        <dbReference type="Proteomes" id="UP001327560"/>
    </source>
</evidence>
<name>A0AAQ3QSN1_9LILI</name>
<feature type="region of interest" description="Disordered" evidence="2">
    <location>
        <begin position="130"/>
        <end position="152"/>
    </location>
</feature>
<dbReference type="PANTHER" id="PTHR35099:SF2">
    <property type="entry name" value="OS02G0182700 PROTEIN"/>
    <property type="match status" value="1"/>
</dbReference>
<keyword evidence="1" id="KW-0175">Coiled coil</keyword>
<protein>
    <submittedName>
        <fullName evidence="3">Uncharacterized protein</fullName>
    </submittedName>
</protein>
<evidence type="ECO:0000313" key="3">
    <source>
        <dbReference type="EMBL" id="WOL19065.1"/>
    </source>
</evidence>
<feature type="coiled-coil region" evidence="1">
    <location>
        <begin position="212"/>
        <end position="253"/>
    </location>
</feature>
<dbReference type="Proteomes" id="UP001327560">
    <property type="component" value="Chromosome 9"/>
</dbReference>
<dbReference type="PANTHER" id="PTHR35099">
    <property type="entry name" value="OS02G0182700 PROTEIN"/>
    <property type="match status" value="1"/>
</dbReference>
<dbReference type="EMBL" id="CP136898">
    <property type="protein sequence ID" value="WOL19065.1"/>
    <property type="molecule type" value="Genomic_DNA"/>
</dbReference>
<accession>A0AAQ3QSN1</accession>
<sequence length="302" mass="32402">MEADSDDECSWKQYASEIPDLAAHVLVGFCNPRSMLLPWKCRLGRGQTSAAAVEEVLPSVTAVSGSPDKKEDDEMPSTSSAPPPALRSLDWGRRSRRSRMVKMTRIHAAPVARTASAAKVAIGKRRASPLSPLDGCSSGSTSWASGDGDEGTSSQEIAVKRRRSFGSAAIVVSGHGGGFPMTKEAIQGAQTPVLKTVAPGLANRAPTKKFVKDELHDIERSLLEEKAKLEKELEQLRRASEKLKASNSEMQLSLNTPKVPVSVPDATATDHAQLPISPLPVSHLSEVKTFFLPDLNELPCSD</sequence>
<organism evidence="3 4">
    <name type="scientific">Canna indica</name>
    <name type="common">Indian-shot</name>
    <dbReference type="NCBI Taxonomy" id="4628"/>
    <lineage>
        <taxon>Eukaryota</taxon>
        <taxon>Viridiplantae</taxon>
        <taxon>Streptophyta</taxon>
        <taxon>Embryophyta</taxon>
        <taxon>Tracheophyta</taxon>
        <taxon>Spermatophyta</taxon>
        <taxon>Magnoliopsida</taxon>
        <taxon>Liliopsida</taxon>
        <taxon>Zingiberales</taxon>
        <taxon>Cannaceae</taxon>
        <taxon>Canna</taxon>
    </lineage>
</organism>
<reference evidence="3 4" key="1">
    <citation type="submission" date="2023-10" db="EMBL/GenBank/DDBJ databases">
        <title>Chromosome-scale genome assembly provides insights into flower coloration mechanisms of Canna indica.</title>
        <authorList>
            <person name="Li C."/>
        </authorList>
    </citation>
    <scope>NUCLEOTIDE SEQUENCE [LARGE SCALE GENOMIC DNA]</scope>
    <source>
        <tissue evidence="3">Flower</tissue>
    </source>
</reference>
<evidence type="ECO:0000256" key="2">
    <source>
        <dbReference type="SAM" id="MobiDB-lite"/>
    </source>
</evidence>
<evidence type="ECO:0000256" key="1">
    <source>
        <dbReference type="SAM" id="Coils"/>
    </source>
</evidence>
<proteinExistence type="predicted"/>
<gene>
    <name evidence="3" type="ORF">Cni_G27862</name>
</gene>